<keyword evidence="9" id="KW-1185">Reference proteome</keyword>
<dbReference type="OrthoDB" id="9784288at2"/>
<dbReference type="InterPro" id="IPR037185">
    <property type="entry name" value="EmrE-like"/>
</dbReference>
<protein>
    <submittedName>
        <fullName evidence="8">DMT family transporter</fullName>
    </submittedName>
</protein>
<dbReference type="SUPFAM" id="SSF103481">
    <property type="entry name" value="Multidrug resistance efflux transporter EmrE"/>
    <property type="match status" value="2"/>
</dbReference>
<dbReference type="PANTHER" id="PTHR32322">
    <property type="entry name" value="INNER MEMBRANE TRANSPORTER"/>
    <property type="match status" value="1"/>
</dbReference>
<dbReference type="InterPro" id="IPR000620">
    <property type="entry name" value="EamA_dom"/>
</dbReference>
<feature type="transmembrane region" description="Helical" evidence="6">
    <location>
        <begin position="116"/>
        <end position="133"/>
    </location>
</feature>
<dbReference type="PANTHER" id="PTHR32322:SF2">
    <property type="entry name" value="EAMA DOMAIN-CONTAINING PROTEIN"/>
    <property type="match status" value="1"/>
</dbReference>
<gene>
    <name evidence="8" type="ORF">FHP08_07255</name>
</gene>
<dbReference type="EMBL" id="VDUY01000002">
    <property type="protein sequence ID" value="TXL67446.1"/>
    <property type="molecule type" value="Genomic_DNA"/>
</dbReference>
<organism evidence="8 9">
    <name type="scientific">Zeimonas arvi</name>
    <dbReference type="NCBI Taxonomy" id="2498847"/>
    <lineage>
        <taxon>Bacteria</taxon>
        <taxon>Pseudomonadati</taxon>
        <taxon>Pseudomonadota</taxon>
        <taxon>Betaproteobacteria</taxon>
        <taxon>Burkholderiales</taxon>
        <taxon>Burkholderiaceae</taxon>
        <taxon>Zeimonas</taxon>
    </lineage>
</organism>
<reference evidence="8 9" key="1">
    <citation type="submission" date="2019-06" db="EMBL/GenBank/DDBJ databases">
        <title>Quisquiliibacterium sp. nov., isolated from a maize field.</title>
        <authorList>
            <person name="Lin S.-Y."/>
            <person name="Tsai C.-F."/>
            <person name="Young C.-C."/>
        </authorList>
    </citation>
    <scope>NUCLEOTIDE SEQUENCE [LARGE SCALE GENOMIC DNA]</scope>
    <source>
        <strain evidence="8 9">CC-CFT501</strain>
    </source>
</reference>
<keyword evidence="5 6" id="KW-0472">Membrane</keyword>
<evidence type="ECO:0000256" key="3">
    <source>
        <dbReference type="ARBA" id="ARBA00022692"/>
    </source>
</evidence>
<comment type="subcellular location">
    <subcellularLocation>
        <location evidence="1">Membrane</location>
        <topology evidence="1">Multi-pass membrane protein</topology>
    </subcellularLocation>
</comment>
<evidence type="ECO:0000313" key="8">
    <source>
        <dbReference type="EMBL" id="TXL67446.1"/>
    </source>
</evidence>
<comment type="caution">
    <text evidence="8">The sequence shown here is derived from an EMBL/GenBank/DDBJ whole genome shotgun (WGS) entry which is preliminary data.</text>
</comment>
<evidence type="ECO:0000256" key="6">
    <source>
        <dbReference type="SAM" id="Phobius"/>
    </source>
</evidence>
<feature type="transmembrane region" description="Helical" evidence="6">
    <location>
        <begin position="260"/>
        <end position="279"/>
    </location>
</feature>
<feature type="transmembrane region" description="Helical" evidence="6">
    <location>
        <begin position="172"/>
        <end position="193"/>
    </location>
</feature>
<dbReference type="Proteomes" id="UP000321548">
    <property type="component" value="Unassembled WGS sequence"/>
</dbReference>
<feature type="transmembrane region" description="Helical" evidence="6">
    <location>
        <begin position="31"/>
        <end position="49"/>
    </location>
</feature>
<dbReference type="InterPro" id="IPR050638">
    <property type="entry name" value="AA-Vitamin_Transporters"/>
</dbReference>
<feature type="transmembrane region" description="Helical" evidence="6">
    <location>
        <begin position="139"/>
        <end position="160"/>
    </location>
</feature>
<evidence type="ECO:0000259" key="7">
    <source>
        <dbReference type="Pfam" id="PF00892"/>
    </source>
</evidence>
<evidence type="ECO:0000256" key="5">
    <source>
        <dbReference type="ARBA" id="ARBA00023136"/>
    </source>
</evidence>
<keyword evidence="3 6" id="KW-0812">Transmembrane</keyword>
<name>A0A5C8P2L1_9BURK</name>
<feature type="domain" description="EamA" evidence="7">
    <location>
        <begin position="2"/>
        <end position="123"/>
    </location>
</feature>
<evidence type="ECO:0000256" key="1">
    <source>
        <dbReference type="ARBA" id="ARBA00004141"/>
    </source>
</evidence>
<feature type="transmembrane region" description="Helical" evidence="6">
    <location>
        <begin position="86"/>
        <end position="104"/>
    </location>
</feature>
<evidence type="ECO:0000256" key="2">
    <source>
        <dbReference type="ARBA" id="ARBA00007362"/>
    </source>
</evidence>
<feature type="transmembrane region" description="Helical" evidence="6">
    <location>
        <begin position="205"/>
        <end position="226"/>
    </location>
</feature>
<feature type="transmembrane region" description="Helical" evidence="6">
    <location>
        <begin position="61"/>
        <end position="80"/>
    </location>
</feature>
<dbReference type="Pfam" id="PF00892">
    <property type="entry name" value="EamA"/>
    <property type="match status" value="2"/>
</dbReference>
<dbReference type="AlphaFoldDB" id="A0A5C8P2L1"/>
<evidence type="ECO:0000313" key="9">
    <source>
        <dbReference type="Proteomes" id="UP000321548"/>
    </source>
</evidence>
<keyword evidence="4 6" id="KW-1133">Transmembrane helix</keyword>
<accession>A0A5C8P2L1</accession>
<dbReference type="GO" id="GO:0016020">
    <property type="term" value="C:membrane"/>
    <property type="evidence" value="ECO:0007669"/>
    <property type="project" value="UniProtKB-SubCell"/>
</dbReference>
<comment type="similarity">
    <text evidence="2">Belongs to the EamA transporter family.</text>
</comment>
<sequence>MLLGLVGVAMFAMTLPMTRLAVAALDPVWLAFARAEGAALLAAIALLASRTKRPARRHWPALAATAGGVVLGFPLFSSIAMRHTDASHGAVITGLMPLATALIATRLAGERPSRGFWIAAIAGSLLVCAFALREGAGRIGAGDLAMLAAVVTGAAGYAWGGRLARELGGWQTIAWVLVFSAPVLALPTLWLSLRADFAGAGLPAWSGFLWVTVFSQFVGFFFWYGGMAIGGVARVSQVQLLQLFMTLVFAAWIGGERVDAWTWAVAATVVAIVAAGRRAPVKALSMAAR</sequence>
<feature type="transmembrane region" description="Helical" evidence="6">
    <location>
        <begin position="238"/>
        <end position="254"/>
    </location>
</feature>
<proteinExistence type="inferred from homology"/>
<evidence type="ECO:0000256" key="4">
    <source>
        <dbReference type="ARBA" id="ARBA00022989"/>
    </source>
</evidence>
<feature type="domain" description="EamA" evidence="7">
    <location>
        <begin position="142"/>
        <end position="272"/>
    </location>
</feature>